<dbReference type="Gene3D" id="3.40.50.150">
    <property type="entry name" value="Vaccinia Virus protein VP39"/>
    <property type="match status" value="1"/>
</dbReference>
<feature type="domain" description="Methyltransferase" evidence="1">
    <location>
        <begin position="44"/>
        <end position="160"/>
    </location>
</feature>
<organism evidence="2">
    <name type="scientific">Proteinivorax tanatarense</name>
    <dbReference type="NCBI Taxonomy" id="1260629"/>
    <lineage>
        <taxon>Bacteria</taxon>
        <taxon>Bacillati</taxon>
        <taxon>Bacillota</taxon>
        <taxon>Clostridia</taxon>
        <taxon>Eubacteriales</taxon>
        <taxon>Proteinivoracaceae</taxon>
        <taxon>Proteinivorax</taxon>
    </lineage>
</organism>
<reference evidence="2" key="2">
    <citation type="submission" date="2024-06" db="EMBL/GenBank/DDBJ databases">
        <authorList>
            <person name="Petrova K.O."/>
            <person name="Toshchakov S.V."/>
            <person name="Boltjanskaja Y.V."/>
            <person name="Kevbrin V."/>
        </authorList>
    </citation>
    <scope>NUCLEOTIDE SEQUENCE</scope>
    <source>
        <strain evidence="2">Z-910T</strain>
    </source>
</reference>
<keyword evidence="2" id="KW-0489">Methyltransferase</keyword>
<dbReference type="InterPro" id="IPR029063">
    <property type="entry name" value="SAM-dependent_MTases_sf"/>
</dbReference>
<dbReference type="CDD" id="cd02440">
    <property type="entry name" value="AdoMet_MTases"/>
    <property type="match status" value="1"/>
</dbReference>
<dbReference type="RefSeq" id="WP_350343176.1">
    <property type="nucleotide sequence ID" value="NZ_CP158367.1"/>
</dbReference>
<dbReference type="PANTHER" id="PTHR43861">
    <property type="entry name" value="TRANS-ACONITATE 2-METHYLTRANSFERASE-RELATED"/>
    <property type="match status" value="1"/>
</dbReference>
<dbReference type="AlphaFoldDB" id="A0AAU7VK38"/>
<keyword evidence="2" id="KW-0808">Transferase</keyword>
<dbReference type="EC" id="2.1.-.-" evidence="2"/>
<dbReference type="GO" id="GO:0008168">
    <property type="term" value="F:methyltransferase activity"/>
    <property type="evidence" value="ECO:0007669"/>
    <property type="project" value="UniProtKB-KW"/>
</dbReference>
<dbReference type="InterPro" id="IPR025714">
    <property type="entry name" value="Methyltranfer_dom"/>
</dbReference>
<dbReference type="GO" id="GO:0032259">
    <property type="term" value="P:methylation"/>
    <property type="evidence" value="ECO:0007669"/>
    <property type="project" value="UniProtKB-KW"/>
</dbReference>
<evidence type="ECO:0000259" key="1">
    <source>
        <dbReference type="Pfam" id="PF13847"/>
    </source>
</evidence>
<gene>
    <name evidence="2" type="ORF">PRVXT_002460</name>
</gene>
<dbReference type="EMBL" id="CP158367">
    <property type="protein sequence ID" value="XBX74424.1"/>
    <property type="molecule type" value="Genomic_DNA"/>
</dbReference>
<name>A0AAU7VK38_9FIRM</name>
<protein>
    <submittedName>
        <fullName evidence="2">Class I SAM-dependent methyltransferase</fullName>
        <ecNumber evidence="2">2.1.-.-</ecNumber>
    </submittedName>
</protein>
<dbReference type="SUPFAM" id="SSF53335">
    <property type="entry name" value="S-adenosyl-L-methionine-dependent methyltransferases"/>
    <property type="match status" value="1"/>
</dbReference>
<accession>A0AAU7VK38</accession>
<proteinExistence type="predicted"/>
<sequence>MLNSKGFDKWSGEYDNSIAENSGGYPFEGYYNVLGFVQNLIKSKQHAKILDLGVGTGLLTYQLYKKGAKIYGADFSKNMLEKAKLKMPKASFYYFDFSKGLPNDLKNLKFDYIVSSYALHHIENDKKVKLLKYLRKQLKPDGKIVIADIGFENKEILDKCRSEVGQEWDDEEFYLAGDEIIDRLAKLGMDVSYTQISFCAGVLEIG</sequence>
<evidence type="ECO:0000313" key="2">
    <source>
        <dbReference type="EMBL" id="XBX74424.1"/>
    </source>
</evidence>
<reference evidence="2" key="1">
    <citation type="journal article" date="2013" name="Extremophiles">
        <title>Proteinivorax tanatarense gen. nov., sp. nov., an anaerobic, haloalkaliphilic, proteolytic bacterium isolated from a decaying algal bloom, and proposal of Proteinivoraceae fam. nov.</title>
        <authorList>
            <person name="Kevbrin V."/>
            <person name="Boltyanskaya Y."/>
            <person name="Zhilina T."/>
            <person name="Kolganova T."/>
            <person name="Lavrentjeva E."/>
            <person name="Kuznetsov B."/>
        </authorList>
    </citation>
    <scope>NUCLEOTIDE SEQUENCE</scope>
    <source>
        <strain evidence="2">Z-910T</strain>
    </source>
</reference>
<dbReference type="PANTHER" id="PTHR43861:SF1">
    <property type="entry name" value="TRANS-ACONITATE 2-METHYLTRANSFERASE"/>
    <property type="match status" value="1"/>
</dbReference>
<dbReference type="Pfam" id="PF13847">
    <property type="entry name" value="Methyltransf_31"/>
    <property type="match status" value="1"/>
</dbReference>